<accession>A0ACB9R094</accession>
<protein>
    <submittedName>
        <fullName evidence="1">Uncharacterized protein</fullName>
    </submittedName>
</protein>
<evidence type="ECO:0000313" key="2">
    <source>
        <dbReference type="Proteomes" id="UP001057402"/>
    </source>
</evidence>
<comment type="caution">
    <text evidence="1">The sequence shown here is derived from an EMBL/GenBank/DDBJ whole genome shotgun (WGS) entry which is preliminary data.</text>
</comment>
<reference evidence="2" key="1">
    <citation type="journal article" date="2023" name="Front. Plant Sci.">
        <title>Chromosomal-level genome assembly of Melastoma candidum provides insights into trichome evolution.</title>
        <authorList>
            <person name="Zhong Y."/>
            <person name="Wu W."/>
            <person name="Sun C."/>
            <person name="Zou P."/>
            <person name="Liu Y."/>
            <person name="Dai S."/>
            <person name="Zhou R."/>
        </authorList>
    </citation>
    <scope>NUCLEOTIDE SEQUENCE [LARGE SCALE GENOMIC DNA]</scope>
</reference>
<organism evidence="1 2">
    <name type="scientific">Melastoma candidum</name>
    <dbReference type="NCBI Taxonomy" id="119954"/>
    <lineage>
        <taxon>Eukaryota</taxon>
        <taxon>Viridiplantae</taxon>
        <taxon>Streptophyta</taxon>
        <taxon>Embryophyta</taxon>
        <taxon>Tracheophyta</taxon>
        <taxon>Spermatophyta</taxon>
        <taxon>Magnoliopsida</taxon>
        <taxon>eudicotyledons</taxon>
        <taxon>Gunneridae</taxon>
        <taxon>Pentapetalae</taxon>
        <taxon>rosids</taxon>
        <taxon>malvids</taxon>
        <taxon>Myrtales</taxon>
        <taxon>Melastomataceae</taxon>
        <taxon>Melastomatoideae</taxon>
        <taxon>Melastomateae</taxon>
        <taxon>Melastoma</taxon>
    </lineage>
</organism>
<keyword evidence="2" id="KW-1185">Reference proteome</keyword>
<sequence>MNLLNQLWDDTVAGPTPDNGLGRLRKFRTFSPGSNSGKEPDSGSLKSFAGDSPAEDAVKVTRSIMIVKPPGYQYQSGSPPVSPAGSTPPASPFSGSNRGSFRFRRRSMSDAYERPNDARRAASPPPRPYDV</sequence>
<dbReference type="EMBL" id="CM042883">
    <property type="protein sequence ID" value="KAI4372284.1"/>
    <property type="molecule type" value="Genomic_DNA"/>
</dbReference>
<proteinExistence type="predicted"/>
<evidence type="ECO:0000313" key="1">
    <source>
        <dbReference type="EMBL" id="KAI4372284.1"/>
    </source>
</evidence>
<dbReference type="Proteomes" id="UP001057402">
    <property type="component" value="Chromosome 4"/>
</dbReference>
<gene>
    <name evidence="1" type="ORF">MLD38_010531</name>
</gene>
<name>A0ACB9R094_9MYRT</name>